<dbReference type="PANTHER" id="PTHR33154:SF18">
    <property type="entry name" value="ARSENICAL RESISTANCE OPERON REPRESSOR"/>
    <property type="match status" value="1"/>
</dbReference>
<dbReference type="SUPFAM" id="SSF46785">
    <property type="entry name" value="Winged helix' DNA-binding domain"/>
    <property type="match status" value="1"/>
</dbReference>
<dbReference type="NCBIfam" id="NF033788">
    <property type="entry name" value="HTH_metalloreg"/>
    <property type="match status" value="1"/>
</dbReference>
<proteinExistence type="predicted"/>
<accession>A0A1X7J6K5</accession>
<dbReference type="RefSeq" id="WP_085493432.1">
    <property type="nucleotide sequence ID" value="NZ_FXAZ01000001.1"/>
</dbReference>
<organism evidence="5 6">
    <name type="scientific">Paenibacillus aquistagni</name>
    <dbReference type="NCBI Taxonomy" id="1852522"/>
    <lineage>
        <taxon>Bacteria</taxon>
        <taxon>Bacillati</taxon>
        <taxon>Bacillota</taxon>
        <taxon>Bacilli</taxon>
        <taxon>Bacillales</taxon>
        <taxon>Paenibacillaceae</taxon>
        <taxon>Paenibacillus</taxon>
    </lineage>
</organism>
<dbReference type="PROSITE" id="PS50987">
    <property type="entry name" value="HTH_ARSR_2"/>
    <property type="match status" value="1"/>
</dbReference>
<keyword evidence="3" id="KW-0804">Transcription</keyword>
<dbReference type="OrthoDB" id="9798835at2"/>
<evidence type="ECO:0000256" key="3">
    <source>
        <dbReference type="ARBA" id="ARBA00023163"/>
    </source>
</evidence>
<dbReference type="Proteomes" id="UP000193834">
    <property type="component" value="Unassembled WGS sequence"/>
</dbReference>
<evidence type="ECO:0000259" key="4">
    <source>
        <dbReference type="PROSITE" id="PS50987"/>
    </source>
</evidence>
<gene>
    <name evidence="5" type="ORF">SAMN06295960_1272</name>
</gene>
<dbReference type="PANTHER" id="PTHR33154">
    <property type="entry name" value="TRANSCRIPTIONAL REGULATOR, ARSR FAMILY"/>
    <property type="match status" value="1"/>
</dbReference>
<sequence>MTISIEKMADQFKLLGDKTRLKIVSILNQQDMCVCQLVELLQTTQPNISQHLRKLKDAGLVREDRRGQWIFYSLQVADHPHLQDVLQYLPKLEEEVQQKINSMLCE</sequence>
<evidence type="ECO:0000256" key="2">
    <source>
        <dbReference type="ARBA" id="ARBA00023125"/>
    </source>
</evidence>
<feature type="domain" description="HTH arsR-type" evidence="4">
    <location>
        <begin position="1"/>
        <end position="97"/>
    </location>
</feature>
<keyword evidence="6" id="KW-1185">Reference proteome</keyword>
<dbReference type="PRINTS" id="PR00778">
    <property type="entry name" value="HTHARSR"/>
</dbReference>
<dbReference type="AlphaFoldDB" id="A0A1X7J6K5"/>
<dbReference type="GO" id="GO:0003700">
    <property type="term" value="F:DNA-binding transcription factor activity"/>
    <property type="evidence" value="ECO:0007669"/>
    <property type="project" value="InterPro"/>
</dbReference>
<dbReference type="InterPro" id="IPR001845">
    <property type="entry name" value="HTH_ArsR_DNA-bd_dom"/>
</dbReference>
<dbReference type="STRING" id="1852522.SAMN06295960_1272"/>
<dbReference type="SMART" id="SM00418">
    <property type="entry name" value="HTH_ARSR"/>
    <property type="match status" value="1"/>
</dbReference>
<dbReference type="InterPro" id="IPR036388">
    <property type="entry name" value="WH-like_DNA-bd_sf"/>
</dbReference>
<dbReference type="Gene3D" id="1.10.10.10">
    <property type="entry name" value="Winged helix-like DNA-binding domain superfamily/Winged helix DNA-binding domain"/>
    <property type="match status" value="1"/>
</dbReference>
<evidence type="ECO:0000313" key="5">
    <source>
        <dbReference type="EMBL" id="SMG23130.1"/>
    </source>
</evidence>
<dbReference type="EMBL" id="FXAZ01000001">
    <property type="protein sequence ID" value="SMG23130.1"/>
    <property type="molecule type" value="Genomic_DNA"/>
</dbReference>
<protein>
    <submittedName>
        <fullName evidence="5">Transcriptional regulator, ArsR family</fullName>
    </submittedName>
</protein>
<reference evidence="5 6" key="1">
    <citation type="submission" date="2017-04" db="EMBL/GenBank/DDBJ databases">
        <authorList>
            <person name="Afonso C.L."/>
            <person name="Miller P.J."/>
            <person name="Scott M.A."/>
            <person name="Spackman E."/>
            <person name="Goraichik I."/>
            <person name="Dimitrov K.M."/>
            <person name="Suarez D.L."/>
            <person name="Swayne D.E."/>
        </authorList>
    </citation>
    <scope>NUCLEOTIDE SEQUENCE [LARGE SCALE GENOMIC DNA]</scope>
    <source>
        <strain evidence="5 6">11</strain>
    </source>
</reference>
<keyword evidence="1" id="KW-0805">Transcription regulation</keyword>
<name>A0A1X7J6K5_9BACL</name>
<keyword evidence="2" id="KW-0238">DNA-binding</keyword>
<dbReference type="InterPro" id="IPR011991">
    <property type="entry name" value="ArsR-like_HTH"/>
</dbReference>
<dbReference type="GO" id="GO:0003677">
    <property type="term" value="F:DNA binding"/>
    <property type="evidence" value="ECO:0007669"/>
    <property type="project" value="UniProtKB-KW"/>
</dbReference>
<evidence type="ECO:0000256" key="1">
    <source>
        <dbReference type="ARBA" id="ARBA00023015"/>
    </source>
</evidence>
<dbReference type="InterPro" id="IPR036390">
    <property type="entry name" value="WH_DNA-bd_sf"/>
</dbReference>
<dbReference type="CDD" id="cd00090">
    <property type="entry name" value="HTH_ARSR"/>
    <property type="match status" value="1"/>
</dbReference>
<dbReference type="Pfam" id="PF01022">
    <property type="entry name" value="HTH_5"/>
    <property type="match status" value="1"/>
</dbReference>
<evidence type="ECO:0000313" key="6">
    <source>
        <dbReference type="Proteomes" id="UP000193834"/>
    </source>
</evidence>
<dbReference type="InterPro" id="IPR051081">
    <property type="entry name" value="HTH_MetalResp_TranReg"/>
</dbReference>